<evidence type="ECO:0000256" key="8">
    <source>
        <dbReference type="ARBA" id="ARBA00029924"/>
    </source>
</evidence>
<dbReference type="Proteomes" id="UP001236559">
    <property type="component" value="Unassembled WGS sequence"/>
</dbReference>
<keyword evidence="7 10" id="KW-0804">Transcription</keyword>
<comment type="subunit">
    <text evidence="10">The RNAP catalytic core consists of 2 alpha, 1 beta, 1 beta' and 1 omega subunit. When a sigma factor is associated with the core the holoenzyme is formed, which can initiate transcription.</text>
</comment>
<gene>
    <name evidence="10" type="primary">rpoZ</name>
    <name evidence="11" type="ORF">J2S72_000605</name>
</gene>
<keyword evidence="6 10" id="KW-0548">Nucleotidyltransferase</keyword>
<comment type="caution">
    <text evidence="11">The sequence shown here is derived from an EMBL/GenBank/DDBJ whole genome shotgun (WGS) entry which is preliminary data.</text>
</comment>
<keyword evidence="12" id="KW-1185">Reference proteome</keyword>
<organism evidence="11 12">
    <name type="scientific">Peptoniphilus koenoeneniae</name>
    <dbReference type="NCBI Taxonomy" id="507751"/>
    <lineage>
        <taxon>Bacteria</taxon>
        <taxon>Bacillati</taxon>
        <taxon>Bacillota</taxon>
        <taxon>Tissierellia</taxon>
        <taxon>Tissierellales</taxon>
        <taxon>Peptoniphilaceae</taxon>
        <taxon>Peptoniphilus</taxon>
    </lineage>
</organism>
<evidence type="ECO:0000256" key="3">
    <source>
        <dbReference type="ARBA" id="ARBA00013725"/>
    </source>
</evidence>
<dbReference type="InterPro" id="IPR006110">
    <property type="entry name" value="Pol_omega/Rpo6/RPB6"/>
</dbReference>
<dbReference type="HAMAP" id="MF_00366">
    <property type="entry name" value="RNApol_bact_RpoZ"/>
    <property type="match status" value="1"/>
</dbReference>
<comment type="similarity">
    <text evidence="1 10">Belongs to the RNA polymerase subunit omega family.</text>
</comment>
<dbReference type="EC" id="2.7.7.6" evidence="2 10"/>
<dbReference type="InterPro" id="IPR003716">
    <property type="entry name" value="DNA-dir_RNA_pol_omega"/>
</dbReference>
<evidence type="ECO:0000256" key="1">
    <source>
        <dbReference type="ARBA" id="ARBA00006711"/>
    </source>
</evidence>
<sequence length="102" mass="11571">MIIPSFEEIKKITNSRYSLVMLVSKRARKIVDGNGPLEDTELTKPVSIALQEAVDGVIKFGPPMTNSQYDKKINEEKEKRLGILREKYMILSDEEVSDDLEG</sequence>
<evidence type="ECO:0000256" key="6">
    <source>
        <dbReference type="ARBA" id="ARBA00022695"/>
    </source>
</evidence>
<keyword evidence="4 10" id="KW-0240">DNA-directed RNA polymerase</keyword>
<keyword evidence="5 10" id="KW-0808">Transferase</keyword>
<accession>A0ABU0ATI9</accession>
<dbReference type="EMBL" id="JAUSTN010000003">
    <property type="protein sequence ID" value="MDQ0274588.1"/>
    <property type="molecule type" value="Genomic_DNA"/>
</dbReference>
<evidence type="ECO:0000256" key="10">
    <source>
        <dbReference type="HAMAP-Rule" id="MF_00366"/>
    </source>
</evidence>
<dbReference type="Pfam" id="PF01192">
    <property type="entry name" value="RNA_pol_Rpb6"/>
    <property type="match status" value="1"/>
</dbReference>
<evidence type="ECO:0000256" key="4">
    <source>
        <dbReference type="ARBA" id="ARBA00022478"/>
    </source>
</evidence>
<comment type="catalytic activity">
    <reaction evidence="9 10">
        <text>RNA(n) + a ribonucleoside 5'-triphosphate = RNA(n+1) + diphosphate</text>
        <dbReference type="Rhea" id="RHEA:21248"/>
        <dbReference type="Rhea" id="RHEA-COMP:14527"/>
        <dbReference type="Rhea" id="RHEA-COMP:17342"/>
        <dbReference type="ChEBI" id="CHEBI:33019"/>
        <dbReference type="ChEBI" id="CHEBI:61557"/>
        <dbReference type="ChEBI" id="CHEBI:140395"/>
        <dbReference type="EC" id="2.7.7.6"/>
    </reaction>
</comment>
<dbReference type="RefSeq" id="WP_307494964.1">
    <property type="nucleotide sequence ID" value="NZ_JAUSTN010000003.1"/>
</dbReference>
<dbReference type="SUPFAM" id="SSF63562">
    <property type="entry name" value="RPB6/omega subunit-like"/>
    <property type="match status" value="1"/>
</dbReference>
<dbReference type="Gene3D" id="3.90.940.10">
    <property type="match status" value="1"/>
</dbReference>
<dbReference type="GO" id="GO:0003899">
    <property type="term" value="F:DNA-directed RNA polymerase activity"/>
    <property type="evidence" value="ECO:0007669"/>
    <property type="project" value="UniProtKB-EC"/>
</dbReference>
<name>A0ABU0ATI9_9FIRM</name>
<dbReference type="NCBIfam" id="TIGR00690">
    <property type="entry name" value="rpoZ"/>
    <property type="match status" value="1"/>
</dbReference>
<evidence type="ECO:0000313" key="11">
    <source>
        <dbReference type="EMBL" id="MDQ0274588.1"/>
    </source>
</evidence>
<evidence type="ECO:0000313" key="12">
    <source>
        <dbReference type="Proteomes" id="UP001236559"/>
    </source>
</evidence>
<protein>
    <recommendedName>
        <fullName evidence="3 10">DNA-directed RNA polymerase subunit omega</fullName>
        <shortName evidence="10">RNAP omega subunit</shortName>
        <ecNumber evidence="2 10">2.7.7.6</ecNumber>
    </recommendedName>
    <alternativeName>
        <fullName evidence="10">RNA polymerase omega subunit</fullName>
    </alternativeName>
    <alternativeName>
        <fullName evidence="8 10">Transcriptase subunit omega</fullName>
    </alternativeName>
</protein>
<evidence type="ECO:0000256" key="7">
    <source>
        <dbReference type="ARBA" id="ARBA00023163"/>
    </source>
</evidence>
<dbReference type="GO" id="GO:0000428">
    <property type="term" value="C:DNA-directed RNA polymerase complex"/>
    <property type="evidence" value="ECO:0007669"/>
    <property type="project" value="UniProtKB-KW"/>
</dbReference>
<comment type="function">
    <text evidence="10">Promotes RNA polymerase assembly. Latches the N- and C-terminal regions of the beta' subunit thereby facilitating its interaction with the beta and alpha subunits.</text>
</comment>
<dbReference type="SMART" id="SM01409">
    <property type="entry name" value="RNA_pol_Rpb6"/>
    <property type="match status" value="1"/>
</dbReference>
<dbReference type="InterPro" id="IPR036161">
    <property type="entry name" value="RPB6/omega-like_sf"/>
</dbReference>
<evidence type="ECO:0000256" key="2">
    <source>
        <dbReference type="ARBA" id="ARBA00012418"/>
    </source>
</evidence>
<reference evidence="11 12" key="1">
    <citation type="submission" date="2023-07" db="EMBL/GenBank/DDBJ databases">
        <title>Genomic Encyclopedia of Type Strains, Phase IV (KMG-IV): sequencing the most valuable type-strain genomes for metagenomic binning, comparative biology and taxonomic classification.</title>
        <authorList>
            <person name="Goeker M."/>
        </authorList>
    </citation>
    <scope>NUCLEOTIDE SEQUENCE [LARGE SCALE GENOMIC DNA]</scope>
    <source>
        <strain evidence="11 12">DSM 22616</strain>
    </source>
</reference>
<proteinExistence type="inferred from homology"/>
<evidence type="ECO:0000256" key="9">
    <source>
        <dbReference type="ARBA" id="ARBA00048552"/>
    </source>
</evidence>
<evidence type="ECO:0000256" key="5">
    <source>
        <dbReference type="ARBA" id="ARBA00022679"/>
    </source>
</evidence>